<dbReference type="EMBL" id="BARS01055426">
    <property type="protein sequence ID" value="GAG45558.1"/>
    <property type="molecule type" value="Genomic_DNA"/>
</dbReference>
<feature type="non-terminal residue" evidence="1">
    <location>
        <position position="1"/>
    </location>
</feature>
<gene>
    <name evidence="1" type="ORF">S01H1_81833</name>
</gene>
<organism evidence="1">
    <name type="scientific">marine sediment metagenome</name>
    <dbReference type="NCBI Taxonomy" id="412755"/>
    <lineage>
        <taxon>unclassified sequences</taxon>
        <taxon>metagenomes</taxon>
        <taxon>ecological metagenomes</taxon>
    </lineage>
</organism>
<accession>X0YA19</accession>
<dbReference type="SUPFAM" id="SSF50998">
    <property type="entry name" value="Quinoprotein alcohol dehydrogenase-like"/>
    <property type="match status" value="1"/>
</dbReference>
<dbReference type="InterPro" id="IPR011047">
    <property type="entry name" value="Quinoprotein_ADH-like_sf"/>
</dbReference>
<dbReference type="AlphaFoldDB" id="X0YA19"/>
<protein>
    <submittedName>
        <fullName evidence="1">Uncharacterized protein</fullName>
    </submittedName>
</protein>
<proteinExistence type="predicted"/>
<sequence length="203" mass="23198">WTNELKHVSSERERLVAYFLNPLDWARTEVVAVFDESQRSSLLELNEGDMVTYTGVLASFRETEISLTDCTVVSLPIVPLWWNDDIDTRSKRILVGDEVLCLGPSTYEDATRRLPPQITAIDRETGELLWDGEKTESVLVGIDSHYVYAWHPARIVPMSEPDYPWYWFASNITALDRVSGQIGWYSYLSEGTHCLSQYGCLPD</sequence>
<feature type="non-terminal residue" evidence="1">
    <location>
        <position position="203"/>
    </location>
</feature>
<comment type="caution">
    <text evidence="1">The sequence shown here is derived from an EMBL/GenBank/DDBJ whole genome shotgun (WGS) entry which is preliminary data.</text>
</comment>
<reference evidence="1" key="1">
    <citation type="journal article" date="2014" name="Front. Microbiol.">
        <title>High frequency of phylogenetically diverse reductive dehalogenase-homologous genes in deep subseafloor sedimentary metagenomes.</title>
        <authorList>
            <person name="Kawai M."/>
            <person name="Futagami T."/>
            <person name="Toyoda A."/>
            <person name="Takaki Y."/>
            <person name="Nishi S."/>
            <person name="Hori S."/>
            <person name="Arai W."/>
            <person name="Tsubouchi T."/>
            <person name="Morono Y."/>
            <person name="Uchiyama I."/>
            <person name="Ito T."/>
            <person name="Fujiyama A."/>
            <person name="Inagaki F."/>
            <person name="Takami H."/>
        </authorList>
    </citation>
    <scope>NUCLEOTIDE SEQUENCE</scope>
    <source>
        <strain evidence="1">Expedition CK06-06</strain>
    </source>
</reference>
<name>X0YA19_9ZZZZ</name>
<evidence type="ECO:0000313" key="1">
    <source>
        <dbReference type="EMBL" id="GAG45558.1"/>
    </source>
</evidence>